<name>R7UBP8_CAPTE</name>
<dbReference type="STRING" id="283909.R7UBP8"/>
<protein>
    <recommendedName>
        <fullName evidence="6">Torsin</fullName>
    </recommendedName>
</protein>
<dbReference type="Gene3D" id="3.40.50.300">
    <property type="entry name" value="P-loop containing nucleotide triphosphate hydrolases"/>
    <property type="match status" value="1"/>
</dbReference>
<evidence type="ECO:0000256" key="5">
    <source>
        <dbReference type="ARBA" id="ARBA00023180"/>
    </source>
</evidence>
<dbReference type="EnsemblMetazoa" id="CapteT168452">
    <property type="protein sequence ID" value="CapteP168452"/>
    <property type="gene ID" value="CapteG168452"/>
</dbReference>
<dbReference type="FunCoup" id="R7UBP8">
    <property type="interactions" value="1034"/>
</dbReference>
<dbReference type="PANTHER" id="PTHR10760:SF2">
    <property type="entry name" value="LD13476P-RELATED"/>
    <property type="match status" value="1"/>
</dbReference>
<evidence type="ECO:0000256" key="6">
    <source>
        <dbReference type="PIRNR" id="PIRNR038079"/>
    </source>
</evidence>
<keyword evidence="7" id="KW-0067">ATP-binding</keyword>
<comment type="similarity">
    <text evidence="2 6">Belongs to the ClpA/ClpB family. Torsin subfamily.</text>
</comment>
<keyword evidence="5" id="KW-0325">Glycoprotein</keyword>
<feature type="chain" id="PRO_5008787887" description="Torsin" evidence="8">
    <location>
        <begin position="30"/>
        <end position="348"/>
    </location>
</feature>
<comment type="subcellular location">
    <subcellularLocation>
        <location evidence="1 6">Endoplasmic reticulum lumen</location>
    </subcellularLocation>
</comment>
<dbReference type="OrthoDB" id="19623at2759"/>
<keyword evidence="7" id="KW-0547">Nucleotide-binding</keyword>
<evidence type="ECO:0000256" key="7">
    <source>
        <dbReference type="PIRSR" id="PIRSR038079-1"/>
    </source>
</evidence>
<feature type="binding site" evidence="7">
    <location>
        <begin position="117"/>
        <end position="124"/>
    </location>
    <ligand>
        <name>ATP</name>
        <dbReference type="ChEBI" id="CHEBI:30616"/>
    </ligand>
</feature>
<dbReference type="SUPFAM" id="SSF52540">
    <property type="entry name" value="P-loop containing nucleoside triphosphate hydrolases"/>
    <property type="match status" value="1"/>
</dbReference>
<dbReference type="InterPro" id="IPR027417">
    <property type="entry name" value="P-loop_NTPase"/>
</dbReference>
<reference evidence="12" key="1">
    <citation type="submission" date="2012-12" db="EMBL/GenBank/DDBJ databases">
        <authorList>
            <person name="Hellsten U."/>
            <person name="Grimwood J."/>
            <person name="Chapman J.A."/>
            <person name="Shapiro H."/>
            <person name="Aerts A."/>
            <person name="Otillar R.P."/>
            <person name="Terry A.Y."/>
            <person name="Boore J.L."/>
            <person name="Simakov O."/>
            <person name="Marletaz F."/>
            <person name="Cho S.-J."/>
            <person name="Edsinger-Gonzales E."/>
            <person name="Havlak P."/>
            <person name="Kuo D.-H."/>
            <person name="Larsson T."/>
            <person name="Lv J."/>
            <person name="Arendt D."/>
            <person name="Savage R."/>
            <person name="Osoegawa K."/>
            <person name="de Jong P."/>
            <person name="Lindberg D.R."/>
            <person name="Seaver E.C."/>
            <person name="Weisblat D.A."/>
            <person name="Putnam N.H."/>
            <person name="Grigoriev I.V."/>
            <person name="Rokhsar D.S."/>
        </authorList>
    </citation>
    <scope>NUCLEOTIDE SEQUENCE</scope>
    <source>
        <strain evidence="12">I ESC-2004</strain>
    </source>
</reference>
<dbReference type="Pfam" id="PF06309">
    <property type="entry name" value="Torsin"/>
    <property type="match status" value="1"/>
</dbReference>
<keyword evidence="4 6" id="KW-0256">Endoplasmic reticulum</keyword>
<dbReference type="GO" id="GO:0005788">
    <property type="term" value="C:endoplasmic reticulum lumen"/>
    <property type="evidence" value="ECO:0007669"/>
    <property type="project" value="UniProtKB-SubCell"/>
</dbReference>
<proteinExistence type="inferred from homology"/>
<dbReference type="OMA" id="ECCDDRS"/>
<evidence type="ECO:0000256" key="2">
    <source>
        <dbReference type="ARBA" id="ARBA00006235"/>
    </source>
</evidence>
<dbReference type="AlphaFoldDB" id="R7UBP8"/>
<dbReference type="Pfam" id="PF21376">
    <property type="entry name" value="TOR1A_C"/>
    <property type="match status" value="1"/>
</dbReference>
<feature type="signal peptide" evidence="8">
    <location>
        <begin position="1"/>
        <end position="29"/>
    </location>
</feature>
<evidence type="ECO:0000256" key="3">
    <source>
        <dbReference type="ARBA" id="ARBA00022729"/>
    </source>
</evidence>
<gene>
    <name evidence="10" type="ORF">CAPTEDRAFT_168452</name>
</gene>
<feature type="domain" description="Torsin-1A C-terminal" evidence="9">
    <location>
        <begin position="288"/>
        <end position="341"/>
    </location>
</feature>
<dbReference type="EMBL" id="AMQN01008468">
    <property type="status" value="NOT_ANNOTATED_CDS"/>
    <property type="molecule type" value="Genomic_DNA"/>
</dbReference>
<dbReference type="GO" id="GO:0005524">
    <property type="term" value="F:ATP binding"/>
    <property type="evidence" value="ECO:0007669"/>
    <property type="project" value="UniProtKB-KW"/>
</dbReference>
<evidence type="ECO:0000256" key="4">
    <source>
        <dbReference type="ARBA" id="ARBA00022824"/>
    </source>
</evidence>
<evidence type="ECO:0000313" key="12">
    <source>
        <dbReference type="Proteomes" id="UP000014760"/>
    </source>
</evidence>
<dbReference type="InterPro" id="IPR001270">
    <property type="entry name" value="ClpA/B"/>
</dbReference>
<organism evidence="10">
    <name type="scientific">Capitella teleta</name>
    <name type="common">Polychaete worm</name>
    <dbReference type="NCBI Taxonomy" id="283909"/>
    <lineage>
        <taxon>Eukaryota</taxon>
        <taxon>Metazoa</taxon>
        <taxon>Spiralia</taxon>
        <taxon>Lophotrochozoa</taxon>
        <taxon>Annelida</taxon>
        <taxon>Polychaeta</taxon>
        <taxon>Sedentaria</taxon>
        <taxon>Scolecida</taxon>
        <taxon>Capitellidae</taxon>
        <taxon>Capitella</taxon>
    </lineage>
</organism>
<reference evidence="10 12" key="2">
    <citation type="journal article" date="2013" name="Nature">
        <title>Insights into bilaterian evolution from three spiralian genomes.</title>
        <authorList>
            <person name="Simakov O."/>
            <person name="Marletaz F."/>
            <person name="Cho S.J."/>
            <person name="Edsinger-Gonzales E."/>
            <person name="Havlak P."/>
            <person name="Hellsten U."/>
            <person name="Kuo D.H."/>
            <person name="Larsson T."/>
            <person name="Lv J."/>
            <person name="Arendt D."/>
            <person name="Savage R."/>
            <person name="Osoegawa K."/>
            <person name="de Jong P."/>
            <person name="Grimwood J."/>
            <person name="Chapman J.A."/>
            <person name="Shapiro H."/>
            <person name="Aerts A."/>
            <person name="Otillar R.P."/>
            <person name="Terry A.Y."/>
            <person name="Boore J.L."/>
            <person name="Grigoriev I.V."/>
            <person name="Lindberg D.R."/>
            <person name="Seaver E.C."/>
            <person name="Weisblat D.A."/>
            <person name="Putnam N.H."/>
            <person name="Rokhsar D.S."/>
        </authorList>
    </citation>
    <scope>NUCLEOTIDE SEQUENCE</scope>
    <source>
        <strain evidence="10 12">I ESC-2004</strain>
    </source>
</reference>
<sequence length="348" mass="39634">MLLRVKSRSFVLCLFAVCIFSEFPNDVDGFEPISITTGVASITAIGISTLAANFGSIKSKFLESCDDNWLKKDTQGLKNDLSTRLHGQHLVIENVVKAIQAHKRHLPSKALVMSFHGWTGCGKNYVGRFIAEHLYHQGMKSKFVHLFVATHHFPHASRIETYKDQVRDWIKGNITACPQSMFIFDEVDKMPPGLLDIILPFIDHHEEINGVDYRHSIFLFLSNTGGNLINRKTHEYWSQGRKREEISYKVMEEVVTTGAFNEKTSGLWHSALIEKNLINLFVPFLPMETSHVKLCIRDDLTSKGHEISDEIINKVLDELHFIPEDSKLYSKSGCKRVSEKVNMVMETI</sequence>
<reference evidence="11" key="3">
    <citation type="submission" date="2015-06" db="UniProtKB">
        <authorList>
            <consortium name="EnsemblMetazoa"/>
        </authorList>
    </citation>
    <scope>IDENTIFICATION</scope>
</reference>
<dbReference type="PRINTS" id="PR00300">
    <property type="entry name" value="CLPPROTEASEA"/>
</dbReference>
<dbReference type="InterPro" id="IPR010448">
    <property type="entry name" value="Torsin"/>
</dbReference>
<dbReference type="GO" id="GO:0016887">
    <property type="term" value="F:ATP hydrolysis activity"/>
    <property type="evidence" value="ECO:0007669"/>
    <property type="project" value="InterPro"/>
</dbReference>
<evidence type="ECO:0000259" key="9">
    <source>
        <dbReference type="Pfam" id="PF21376"/>
    </source>
</evidence>
<dbReference type="PANTHER" id="PTHR10760">
    <property type="entry name" value="TORSIN"/>
    <property type="match status" value="1"/>
</dbReference>
<evidence type="ECO:0000313" key="10">
    <source>
        <dbReference type="EMBL" id="ELU03404.1"/>
    </source>
</evidence>
<keyword evidence="12" id="KW-1185">Reference proteome</keyword>
<evidence type="ECO:0000256" key="8">
    <source>
        <dbReference type="SAM" id="SignalP"/>
    </source>
</evidence>
<dbReference type="FunFam" id="3.40.50.300:FF:002370">
    <property type="entry name" value="Torsin family 3, member A"/>
    <property type="match status" value="1"/>
</dbReference>
<dbReference type="HOGENOM" id="CLU_053537_0_0_1"/>
<dbReference type="InterPro" id="IPR017378">
    <property type="entry name" value="Torsin_1/2"/>
</dbReference>
<evidence type="ECO:0000256" key="1">
    <source>
        <dbReference type="ARBA" id="ARBA00004319"/>
    </source>
</evidence>
<evidence type="ECO:0000313" key="11">
    <source>
        <dbReference type="EnsemblMetazoa" id="CapteP168452"/>
    </source>
</evidence>
<accession>R7UBP8</accession>
<keyword evidence="3 8" id="KW-0732">Signal</keyword>
<dbReference type="Proteomes" id="UP000014760">
    <property type="component" value="Unassembled WGS sequence"/>
</dbReference>
<dbReference type="InterPro" id="IPR049337">
    <property type="entry name" value="TOR1A_C"/>
</dbReference>
<dbReference type="EMBL" id="KB303198">
    <property type="protein sequence ID" value="ELU03404.1"/>
    <property type="molecule type" value="Genomic_DNA"/>
</dbReference>
<dbReference type="PIRSF" id="PIRSF038079">
    <property type="entry name" value="Torsin_2A"/>
    <property type="match status" value="1"/>
</dbReference>